<gene>
    <name evidence="2" type="ORF">LMG32289_04608</name>
</gene>
<dbReference type="Proteomes" id="UP000706525">
    <property type="component" value="Unassembled WGS sequence"/>
</dbReference>
<protein>
    <recommendedName>
        <fullName evidence="4">DUF4124 domain-containing protein</fullName>
    </recommendedName>
</protein>
<keyword evidence="3" id="KW-1185">Reference proteome</keyword>
<sequence length="154" mass="17169">MLGLPISSSIRPLALSLLLLATANVAHAVTKCQGPNGILYQNGSCPAGYTNVTASMRSNITTVPRPTPATRQQDAVVARTVAAVARERDQQWTLDQQRYRIAQNNFWAECQLLEFQLRASERAIVESPTYEGSRRYRESHHALRAQQYDFGCYG</sequence>
<evidence type="ECO:0000313" key="3">
    <source>
        <dbReference type="Proteomes" id="UP000706525"/>
    </source>
</evidence>
<feature type="signal peptide" evidence="1">
    <location>
        <begin position="1"/>
        <end position="28"/>
    </location>
</feature>
<dbReference type="EMBL" id="CAJZAG010000009">
    <property type="protein sequence ID" value="CAG9180388.1"/>
    <property type="molecule type" value="Genomic_DNA"/>
</dbReference>
<name>A0ABM8XJM5_9BURK</name>
<feature type="chain" id="PRO_5046139298" description="DUF4124 domain-containing protein" evidence="1">
    <location>
        <begin position="29"/>
        <end position="154"/>
    </location>
</feature>
<reference evidence="2 3" key="1">
    <citation type="submission" date="2021-08" db="EMBL/GenBank/DDBJ databases">
        <authorList>
            <person name="Peeters C."/>
        </authorList>
    </citation>
    <scope>NUCLEOTIDE SEQUENCE [LARGE SCALE GENOMIC DNA]</scope>
    <source>
        <strain evidence="2 3">LMG 32289</strain>
    </source>
</reference>
<comment type="caution">
    <text evidence="2">The sequence shown here is derived from an EMBL/GenBank/DDBJ whole genome shotgun (WGS) entry which is preliminary data.</text>
</comment>
<evidence type="ECO:0000256" key="1">
    <source>
        <dbReference type="SAM" id="SignalP"/>
    </source>
</evidence>
<dbReference type="RefSeq" id="WP_223992462.1">
    <property type="nucleotide sequence ID" value="NZ_CAJZAG010000009.1"/>
</dbReference>
<keyword evidence="1" id="KW-0732">Signal</keyword>
<evidence type="ECO:0000313" key="2">
    <source>
        <dbReference type="EMBL" id="CAG9180388.1"/>
    </source>
</evidence>
<evidence type="ECO:0008006" key="4">
    <source>
        <dbReference type="Google" id="ProtNLM"/>
    </source>
</evidence>
<proteinExistence type="predicted"/>
<organism evidence="2 3">
    <name type="scientific">Cupriavidus pampae</name>
    <dbReference type="NCBI Taxonomy" id="659251"/>
    <lineage>
        <taxon>Bacteria</taxon>
        <taxon>Pseudomonadati</taxon>
        <taxon>Pseudomonadota</taxon>
        <taxon>Betaproteobacteria</taxon>
        <taxon>Burkholderiales</taxon>
        <taxon>Burkholderiaceae</taxon>
        <taxon>Cupriavidus</taxon>
    </lineage>
</organism>
<accession>A0ABM8XJM5</accession>